<evidence type="ECO:0000313" key="2">
    <source>
        <dbReference type="Proteomes" id="UP001162156"/>
    </source>
</evidence>
<dbReference type="Gene3D" id="3.40.50.1820">
    <property type="entry name" value="alpha/beta hydrolase"/>
    <property type="match status" value="1"/>
</dbReference>
<comment type="caution">
    <text evidence="1">The sequence shown here is derived from an EMBL/GenBank/DDBJ whole genome shotgun (WGS) entry which is preliminary data.</text>
</comment>
<dbReference type="InterPro" id="IPR029058">
    <property type="entry name" value="AB_hydrolase_fold"/>
</dbReference>
<keyword evidence="2" id="KW-1185">Reference proteome</keyword>
<evidence type="ECO:0000313" key="1">
    <source>
        <dbReference type="EMBL" id="KAJ8967499.1"/>
    </source>
</evidence>
<dbReference type="AlphaFoldDB" id="A0AAV8ZN99"/>
<dbReference type="EMBL" id="JANEYF010000851">
    <property type="protein sequence ID" value="KAJ8967499.1"/>
    <property type="molecule type" value="Genomic_DNA"/>
</dbReference>
<reference evidence="1" key="1">
    <citation type="journal article" date="2023" name="Insect Mol. Biol.">
        <title>Genome sequencing provides insights into the evolution of gene families encoding plant cell wall-degrading enzymes in longhorned beetles.</title>
        <authorList>
            <person name="Shin N.R."/>
            <person name="Okamura Y."/>
            <person name="Kirsch R."/>
            <person name="Pauchet Y."/>
        </authorList>
    </citation>
    <scope>NUCLEOTIDE SEQUENCE</scope>
    <source>
        <strain evidence="1">RBIC_L_NR</strain>
    </source>
</reference>
<gene>
    <name evidence="1" type="ORF">NQ314_002814</name>
</gene>
<organism evidence="1 2">
    <name type="scientific">Rhamnusium bicolor</name>
    <dbReference type="NCBI Taxonomy" id="1586634"/>
    <lineage>
        <taxon>Eukaryota</taxon>
        <taxon>Metazoa</taxon>
        <taxon>Ecdysozoa</taxon>
        <taxon>Arthropoda</taxon>
        <taxon>Hexapoda</taxon>
        <taxon>Insecta</taxon>
        <taxon>Pterygota</taxon>
        <taxon>Neoptera</taxon>
        <taxon>Endopterygota</taxon>
        <taxon>Coleoptera</taxon>
        <taxon>Polyphaga</taxon>
        <taxon>Cucujiformia</taxon>
        <taxon>Chrysomeloidea</taxon>
        <taxon>Cerambycidae</taxon>
        <taxon>Lepturinae</taxon>
        <taxon>Rhagiini</taxon>
        <taxon>Rhamnusium</taxon>
    </lineage>
</organism>
<name>A0AAV8ZN99_9CUCU</name>
<accession>A0AAV8ZN99</accession>
<proteinExistence type="predicted"/>
<dbReference type="Proteomes" id="UP001162156">
    <property type="component" value="Unassembled WGS sequence"/>
</dbReference>
<dbReference type="SUPFAM" id="SSF53474">
    <property type="entry name" value="alpha/beta-Hydrolases"/>
    <property type="match status" value="1"/>
</dbReference>
<protein>
    <submittedName>
        <fullName evidence="1">Uncharacterized protein</fullName>
    </submittedName>
</protein>
<sequence>MTVFHEIATNDLPAIIEAVANITGQKGNIIYIGHSMGTTTSYVYSIVKKESFRFSLKGVDIIITCCLFAKYTRII</sequence>